<reference evidence="1" key="1">
    <citation type="submission" date="2021-06" db="EMBL/GenBank/DDBJ databases">
        <authorList>
            <person name="Kallberg Y."/>
            <person name="Tangrot J."/>
            <person name="Rosling A."/>
        </authorList>
    </citation>
    <scope>NUCLEOTIDE SEQUENCE</scope>
    <source>
        <strain evidence="1">UK204</strain>
    </source>
</reference>
<proteinExistence type="predicted"/>
<evidence type="ECO:0000313" key="1">
    <source>
        <dbReference type="EMBL" id="CAG8645333.1"/>
    </source>
</evidence>
<name>A0A9N9DLM8_9GLOM</name>
<evidence type="ECO:0000313" key="2">
    <source>
        <dbReference type="Proteomes" id="UP000789570"/>
    </source>
</evidence>
<dbReference type="EMBL" id="CAJVPQ010004132">
    <property type="protein sequence ID" value="CAG8645333.1"/>
    <property type="molecule type" value="Genomic_DNA"/>
</dbReference>
<keyword evidence="2" id="KW-1185">Reference proteome</keyword>
<protein>
    <submittedName>
        <fullName evidence="1">139_t:CDS:1</fullName>
    </submittedName>
</protein>
<dbReference type="Proteomes" id="UP000789570">
    <property type="component" value="Unassembled WGS sequence"/>
</dbReference>
<comment type="caution">
    <text evidence="1">The sequence shown here is derived from an EMBL/GenBank/DDBJ whole genome shotgun (WGS) entry which is preliminary data.</text>
</comment>
<dbReference type="AlphaFoldDB" id="A0A9N9DLM8"/>
<sequence>VSLLKDLLILPQMTITDIESSDYINYAIKKIIDSLYEEIIYITEGKQNQLGKDVTQNLM</sequence>
<organism evidence="1 2">
    <name type="scientific">Funneliformis caledonium</name>
    <dbReference type="NCBI Taxonomy" id="1117310"/>
    <lineage>
        <taxon>Eukaryota</taxon>
        <taxon>Fungi</taxon>
        <taxon>Fungi incertae sedis</taxon>
        <taxon>Mucoromycota</taxon>
        <taxon>Glomeromycotina</taxon>
        <taxon>Glomeromycetes</taxon>
        <taxon>Glomerales</taxon>
        <taxon>Glomeraceae</taxon>
        <taxon>Funneliformis</taxon>
    </lineage>
</organism>
<gene>
    <name evidence="1" type="ORF">FCALED_LOCUS10780</name>
</gene>
<accession>A0A9N9DLM8</accession>
<dbReference type="OrthoDB" id="2442910at2759"/>
<feature type="non-terminal residue" evidence="1">
    <location>
        <position position="1"/>
    </location>
</feature>